<keyword evidence="3 5" id="KW-0067">ATP-binding</keyword>
<evidence type="ECO:0000259" key="4">
    <source>
        <dbReference type="PROSITE" id="PS50893"/>
    </source>
</evidence>
<evidence type="ECO:0000313" key="6">
    <source>
        <dbReference type="Proteomes" id="UP001046350"/>
    </source>
</evidence>
<evidence type="ECO:0000256" key="1">
    <source>
        <dbReference type="ARBA" id="ARBA00022448"/>
    </source>
</evidence>
<accession>A0ABX8N2S8</accession>
<keyword evidence="2" id="KW-0547">Nucleotide-binding</keyword>
<dbReference type="NCBIfam" id="TIGR01727">
    <property type="entry name" value="oligo_HPY"/>
    <property type="match status" value="1"/>
</dbReference>
<dbReference type="PANTHER" id="PTHR43776:SF6">
    <property type="entry name" value="DIPEPTIDE TRANSPORT ATP-BINDING PROTEIN DPPF"/>
    <property type="match status" value="1"/>
</dbReference>
<evidence type="ECO:0000256" key="3">
    <source>
        <dbReference type="ARBA" id="ARBA00022840"/>
    </source>
</evidence>
<dbReference type="InterPro" id="IPR013563">
    <property type="entry name" value="Oligopep_ABC_C"/>
</dbReference>
<keyword evidence="1" id="KW-0813">Transport</keyword>
<dbReference type="PANTHER" id="PTHR43776">
    <property type="entry name" value="TRANSPORT ATP-BINDING PROTEIN"/>
    <property type="match status" value="1"/>
</dbReference>
<dbReference type="CDD" id="cd03257">
    <property type="entry name" value="ABC_NikE_OppD_transporters"/>
    <property type="match status" value="1"/>
</dbReference>
<reference evidence="5" key="1">
    <citation type="journal article" date="2021" name="Microorganisms">
        <title>The Ever-Expanding Pseudomonas Genus: Description of 43 New Species and Partition of the Pseudomonas putida Group.</title>
        <authorList>
            <person name="Girard L."/>
            <person name="Lood C."/>
            <person name="Hofte M."/>
            <person name="Vandamme P."/>
            <person name="Rokni-Zadeh H."/>
            <person name="van Noort V."/>
            <person name="Lavigne R."/>
            <person name="De Mot R."/>
        </authorList>
    </citation>
    <scope>NUCLEOTIDE SEQUENCE</scope>
    <source>
        <strain evidence="5">COW40</strain>
    </source>
</reference>
<keyword evidence="6" id="KW-1185">Reference proteome</keyword>
<gene>
    <name evidence="5" type="ORF">KSS94_22140</name>
</gene>
<feature type="domain" description="ABC transporter" evidence="4">
    <location>
        <begin position="11"/>
        <end position="254"/>
    </location>
</feature>
<evidence type="ECO:0000313" key="5">
    <source>
        <dbReference type="EMBL" id="QXH50619.1"/>
    </source>
</evidence>
<dbReference type="Proteomes" id="UP001046350">
    <property type="component" value="Chromosome"/>
</dbReference>
<organism evidence="5 6">
    <name type="scientific">Pseudomonas fakonensis</name>
    <dbReference type="NCBI Taxonomy" id="2842355"/>
    <lineage>
        <taxon>Bacteria</taxon>
        <taxon>Pseudomonadati</taxon>
        <taxon>Pseudomonadota</taxon>
        <taxon>Gammaproteobacteria</taxon>
        <taxon>Pseudomonadales</taxon>
        <taxon>Pseudomonadaceae</taxon>
        <taxon>Pseudomonas</taxon>
    </lineage>
</organism>
<dbReference type="EMBL" id="CP077076">
    <property type="protein sequence ID" value="QXH50619.1"/>
    <property type="molecule type" value="Genomic_DNA"/>
</dbReference>
<dbReference type="PROSITE" id="PS50893">
    <property type="entry name" value="ABC_TRANSPORTER_2"/>
    <property type="match status" value="1"/>
</dbReference>
<proteinExistence type="predicted"/>
<dbReference type="RefSeq" id="WP_217840191.1">
    <property type="nucleotide sequence ID" value="NZ_CP077076.1"/>
</dbReference>
<dbReference type="NCBIfam" id="NF008453">
    <property type="entry name" value="PRK11308.1"/>
    <property type="match status" value="1"/>
</dbReference>
<name>A0ABX8N2S8_9PSED</name>
<dbReference type="SMART" id="SM00382">
    <property type="entry name" value="AAA"/>
    <property type="match status" value="1"/>
</dbReference>
<dbReference type="PROSITE" id="PS00211">
    <property type="entry name" value="ABC_TRANSPORTER_1"/>
    <property type="match status" value="1"/>
</dbReference>
<dbReference type="Pfam" id="PF08352">
    <property type="entry name" value="oligo_HPY"/>
    <property type="match status" value="1"/>
</dbReference>
<dbReference type="InterPro" id="IPR050319">
    <property type="entry name" value="ABC_transp_ATP-bind"/>
</dbReference>
<dbReference type="Pfam" id="PF00005">
    <property type="entry name" value="ABC_tran"/>
    <property type="match status" value="1"/>
</dbReference>
<dbReference type="InterPro" id="IPR017871">
    <property type="entry name" value="ABC_transporter-like_CS"/>
</dbReference>
<dbReference type="GO" id="GO:0005524">
    <property type="term" value="F:ATP binding"/>
    <property type="evidence" value="ECO:0007669"/>
    <property type="project" value="UniProtKB-KW"/>
</dbReference>
<dbReference type="InterPro" id="IPR003593">
    <property type="entry name" value="AAA+_ATPase"/>
</dbReference>
<sequence>MAVVLSARELTRHYEVSRGLFKGHALVRALNGVSFELEAGKTLAVVGESGCGKSTLARALTLIEEPSSGSLQIAGQEVNGAGKAERKQLRRDVQMVFQSPYASLNPRQKIGDQLAEPLLINTSLSKAERREKVQKMMEQVGLRPEHYQRYPHMFSGGQRQRIALARAMMLQPKVLVADEPTSALDVSIQAQVLNLFMDLQKEFNTAYVFISHNLAVVRHVADQVLVMYLGRPAEMGPKEDIYDKPLHPYTQALLSATPAIHPDPLKPKIRIAGELPNPLNPPDGCAFHKRCPHATERCAKEVPALRQVSTRQVACHYAEQFL</sequence>
<evidence type="ECO:0000256" key="2">
    <source>
        <dbReference type="ARBA" id="ARBA00022741"/>
    </source>
</evidence>
<dbReference type="InterPro" id="IPR003439">
    <property type="entry name" value="ABC_transporter-like_ATP-bd"/>
</dbReference>
<protein>
    <submittedName>
        <fullName evidence="5">ABC transporter ATP-binding protein</fullName>
    </submittedName>
</protein>